<accession>A0AAN5I3F5</accession>
<name>A0AAN5I3F5_9BILA</name>
<feature type="non-terminal residue" evidence="1">
    <location>
        <position position="90"/>
    </location>
</feature>
<gene>
    <name evidence="1" type="ORF">PMAYCL1PPCAC_20743</name>
</gene>
<organism evidence="1 2">
    <name type="scientific">Pristionchus mayeri</name>
    <dbReference type="NCBI Taxonomy" id="1317129"/>
    <lineage>
        <taxon>Eukaryota</taxon>
        <taxon>Metazoa</taxon>
        <taxon>Ecdysozoa</taxon>
        <taxon>Nematoda</taxon>
        <taxon>Chromadorea</taxon>
        <taxon>Rhabditida</taxon>
        <taxon>Rhabditina</taxon>
        <taxon>Diplogasteromorpha</taxon>
        <taxon>Diplogasteroidea</taxon>
        <taxon>Neodiplogasteridae</taxon>
        <taxon>Pristionchus</taxon>
    </lineage>
</organism>
<keyword evidence="2" id="KW-1185">Reference proteome</keyword>
<dbReference type="Proteomes" id="UP001328107">
    <property type="component" value="Unassembled WGS sequence"/>
</dbReference>
<feature type="non-terminal residue" evidence="1">
    <location>
        <position position="1"/>
    </location>
</feature>
<proteinExistence type="predicted"/>
<sequence>FASSAYGALSRRRRICCPSSFASAPPTRIRLKRCRNRCGQLVRGGCTTATDADAEQCILTVAAVDRDTWKRRRKGSGRRSCWFVSDDEFI</sequence>
<comment type="caution">
    <text evidence="1">The sequence shown here is derived from an EMBL/GenBank/DDBJ whole genome shotgun (WGS) entry which is preliminary data.</text>
</comment>
<dbReference type="EMBL" id="BTRK01000004">
    <property type="protein sequence ID" value="GMR50548.1"/>
    <property type="molecule type" value="Genomic_DNA"/>
</dbReference>
<evidence type="ECO:0000313" key="1">
    <source>
        <dbReference type="EMBL" id="GMR50548.1"/>
    </source>
</evidence>
<evidence type="ECO:0000313" key="2">
    <source>
        <dbReference type="Proteomes" id="UP001328107"/>
    </source>
</evidence>
<reference evidence="2" key="1">
    <citation type="submission" date="2022-10" db="EMBL/GenBank/DDBJ databases">
        <title>Genome assembly of Pristionchus species.</title>
        <authorList>
            <person name="Yoshida K."/>
            <person name="Sommer R.J."/>
        </authorList>
    </citation>
    <scope>NUCLEOTIDE SEQUENCE [LARGE SCALE GENOMIC DNA]</scope>
    <source>
        <strain evidence="2">RS5460</strain>
    </source>
</reference>
<dbReference type="AlphaFoldDB" id="A0AAN5I3F5"/>
<protein>
    <submittedName>
        <fullName evidence="1">Uncharacterized protein</fullName>
    </submittedName>
</protein>